<protein>
    <submittedName>
        <fullName evidence="2">RAD52 homolog, DNA repair protein</fullName>
    </submittedName>
</protein>
<feature type="compositionally biased region" description="Basic and acidic residues" evidence="1">
    <location>
        <begin position="524"/>
        <end position="540"/>
    </location>
</feature>
<feature type="region of interest" description="Disordered" evidence="1">
    <location>
        <begin position="336"/>
        <end position="385"/>
    </location>
</feature>
<reference evidence="2" key="1">
    <citation type="submission" date="2025-08" db="UniProtKB">
        <authorList>
            <consortium name="Ensembl"/>
        </authorList>
    </citation>
    <scope>IDENTIFICATION</scope>
</reference>
<sequence>HGSQHRAAKQLALRLSTDGSVPLPRPQLAAPPPVHSRGAARSLWTVFPGSSARPLRVPFREYRSFQFIRVRPSSHTPVWFTLVLTFLPGLFAREPKVFFRATRHSGFGYSRWTFLPGSSARPALSPFCAYVSLSLSLSLPLSPSLSLALALALALSLALSLSRSLSLSLALFPVSLTPSSRVSFRAFKSALARTFFPGSSARPSRDPFCAFRGNGSSLRPVRLLLSAGVCTPGKQFSLCGFCFLLDPAEVCIGLLTQGQPESTCLGLKKQFLEAATGILLVATLYYALVRSFGNALGNCILDKDYLRSLNKLPRQLPLEVDLTKAKRQDFEPSVEQARYSSCRQNTALVPPKPQEVTSPCRPSYSNGPHVVTQGDKDSSSRSLASCTMDSDATYLRKLRQKQLQQQFREKMERQQQGPPSTLPTEKKDQGPLAKHSTPGIAVSEPLTKTAVLADSLEMWDMVLDVADSVVQPLAKPEPLQTPATSVPKNQMETQNRTHQNPQAKPEPWHFQTHHLNQHIAGDCDSSRKNQDMKKRKLDPS</sequence>
<dbReference type="InterPro" id="IPR007232">
    <property type="entry name" value="Rad52_Rad59_Rad22"/>
</dbReference>
<dbReference type="GO" id="GO:0006310">
    <property type="term" value="P:DNA recombination"/>
    <property type="evidence" value="ECO:0007669"/>
    <property type="project" value="InterPro"/>
</dbReference>
<feature type="compositionally biased region" description="Polar residues" evidence="1">
    <location>
        <begin position="414"/>
        <end position="423"/>
    </location>
</feature>
<gene>
    <name evidence="2" type="primary">RAD52</name>
</gene>
<name>A0A8D1WWG9_PIG</name>
<dbReference type="Proteomes" id="UP000694723">
    <property type="component" value="Unplaced"/>
</dbReference>
<evidence type="ECO:0000256" key="1">
    <source>
        <dbReference type="SAM" id="MobiDB-lite"/>
    </source>
</evidence>
<dbReference type="GO" id="GO:0006281">
    <property type="term" value="P:DNA repair"/>
    <property type="evidence" value="ECO:0007669"/>
    <property type="project" value="InterPro"/>
</dbReference>
<feature type="region of interest" description="Disordered" evidence="1">
    <location>
        <begin position="404"/>
        <end position="441"/>
    </location>
</feature>
<feature type="region of interest" description="Disordered" evidence="1">
    <location>
        <begin position="475"/>
        <end position="540"/>
    </location>
</feature>
<proteinExistence type="predicted"/>
<accession>A0A8D1WWG9</accession>
<feature type="compositionally biased region" description="Polar residues" evidence="1">
    <location>
        <begin position="481"/>
        <end position="502"/>
    </location>
</feature>
<dbReference type="AlphaFoldDB" id="A0A8D1WWG9"/>
<organism evidence="2 3">
    <name type="scientific">Sus scrofa</name>
    <name type="common">Pig</name>
    <dbReference type="NCBI Taxonomy" id="9823"/>
    <lineage>
        <taxon>Eukaryota</taxon>
        <taxon>Metazoa</taxon>
        <taxon>Chordata</taxon>
        <taxon>Craniata</taxon>
        <taxon>Vertebrata</taxon>
        <taxon>Euteleostomi</taxon>
        <taxon>Mammalia</taxon>
        <taxon>Eutheria</taxon>
        <taxon>Laurasiatheria</taxon>
        <taxon>Artiodactyla</taxon>
        <taxon>Suina</taxon>
        <taxon>Suidae</taxon>
        <taxon>Sus</taxon>
    </lineage>
</organism>
<dbReference type="PANTHER" id="PTHR12132:SF1">
    <property type="entry name" value="DNA REPAIR PROTEIN RAD52 HOMOLOG"/>
    <property type="match status" value="1"/>
</dbReference>
<dbReference type="PANTHER" id="PTHR12132">
    <property type="entry name" value="DNA REPAIR AND RECOMBINATION PROTEIN RAD52, RAD59"/>
    <property type="match status" value="1"/>
</dbReference>
<feature type="compositionally biased region" description="Polar residues" evidence="1">
    <location>
        <begin position="338"/>
        <end position="347"/>
    </location>
</feature>
<dbReference type="Ensembl" id="ENSSSCT00060104265.1">
    <property type="protein sequence ID" value="ENSSSCP00060045637.1"/>
    <property type="gene ID" value="ENSSSCG00060075888.1"/>
</dbReference>
<evidence type="ECO:0000313" key="2">
    <source>
        <dbReference type="Ensembl" id="ENSSSCP00060045637.1"/>
    </source>
</evidence>
<evidence type="ECO:0000313" key="3">
    <source>
        <dbReference type="Proteomes" id="UP000694723"/>
    </source>
</evidence>